<keyword evidence="2" id="KW-1185">Reference proteome</keyword>
<evidence type="ECO:0000313" key="1">
    <source>
        <dbReference type="EMBL" id="OII76408.1"/>
    </source>
</evidence>
<accession>A0A1J4MQE2</accession>
<dbReference type="GeneID" id="92366883"/>
<sequence>MIKGFKLENDKIKLEPSYSNLTTEVELNTCSDAIMLVNNIQETQESFPIYNLYVNDIIKDCSALLLSEYEKSGLCKNKSNKLFATCCNGKYESLMADSIKNIECIIAAVASGNLTSNILIGTDSQLNNRIDIVLEKLLKNKTDNFPSFIMENLKKSYELESKLLQELEKLSSDMINMFLKNGVLVMAQEAFVKYLTSLFCGICDISISQLILSTGNLKVIQIHPNSMNNLVNILLPQYNLYFEKLGKFGNKIETILGDSIEKCIDYHNEWILSILSDRFKRSNYDINNMINIEDKLIMENLSSKQNTWIKKHSKMARFSNILKNNLNFQISNNNNKYSKLMIDDIQNIIQKVKSDKDWRKYITKCIRSFPIYKIANDKIDITKLDLKRLETLIMSAISDPSGHTFISNLVLIPILCLKTIIIEILTILPDPVIDLNFYFQIKNDNLTDITDLSNKIVKYLRIKSYYNDKKKIEFGINSNISLDIRSVNNEIPNEILSGNIKRNNSNNNDILYMGNSMGKTSIDQFGKIKKNFDHEIHNTLFAGIQNQTDLSDNYIDSNNSNLEHINFKENNSDNKTKVNYSDSINYTFMVSGNPNSHDISMIAADTPYTMDLLQVKESSSISNLKITFNYKILLLSLVLFIFYIY</sequence>
<dbReference type="EMBL" id="LRBS01000066">
    <property type="protein sequence ID" value="OII76408.1"/>
    <property type="molecule type" value="Genomic_DNA"/>
</dbReference>
<dbReference type="AlphaFoldDB" id="A0A1J4MQE2"/>
<dbReference type="Proteomes" id="UP000186804">
    <property type="component" value="Unassembled WGS sequence"/>
</dbReference>
<name>A0A1J4MQE2_9CRYT</name>
<dbReference type="RefSeq" id="XP_067068254.1">
    <property type="nucleotide sequence ID" value="XM_067212927.1"/>
</dbReference>
<dbReference type="OrthoDB" id="10451075at2759"/>
<organism evidence="1 2">
    <name type="scientific">Cryptosporidium andersoni</name>
    <dbReference type="NCBI Taxonomy" id="117008"/>
    <lineage>
        <taxon>Eukaryota</taxon>
        <taxon>Sar</taxon>
        <taxon>Alveolata</taxon>
        <taxon>Apicomplexa</taxon>
        <taxon>Conoidasida</taxon>
        <taxon>Coccidia</taxon>
        <taxon>Eucoccidiorida</taxon>
        <taxon>Eimeriorina</taxon>
        <taxon>Cryptosporidiidae</taxon>
        <taxon>Cryptosporidium</taxon>
    </lineage>
</organism>
<comment type="caution">
    <text evidence="1">The sequence shown here is derived from an EMBL/GenBank/DDBJ whole genome shotgun (WGS) entry which is preliminary data.</text>
</comment>
<gene>
    <name evidence="1" type="ORF">cand_026990</name>
</gene>
<evidence type="ECO:0000313" key="2">
    <source>
        <dbReference type="Proteomes" id="UP000186804"/>
    </source>
</evidence>
<dbReference type="VEuPathDB" id="CryptoDB:cand_026990"/>
<reference evidence="1 2" key="1">
    <citation type="submission" date="2016-10" db="EMBL/GenBank/DDBJ databases">
        <title>Reductive evolution of mitochondrial metabolism and differential evolution of invasion-related proteins in Cryptosporidium.</title>
        <authorList>
            <person name="Liu S."/>
            <person name="Roellig D.M."/>
            <person name="Guo Y."/>
            <person name="Li N."/>
            <person name="Frace M.A."/>
            <person name="Tang K."/>
            <person name="Zhang L."/>
            <person name="Feng Y."/>
            <person name="Xiao L."/>
        </authorList>
    </citation>
    <scope>NUCLEOTIDE SEQUENCE [LARGE SCALE GENOMIC DNA]</scope>
    <source>
        <strain evidence="1">30847</strain>
    </source>
</reference>
<proteinExistence type="predicted"/>
<protein>
    <submittedName>
        <fullName evidence="1">Uncharacterized protein</fullName>
    </submittedName>
</protein>